<dbReference type="PANTHER" id="PTHR11802:SF3">
    <property type="entry name" value="RETINOID-INDUCIBLE SERINE CARBOXYPEPTIDASE"/>
    <property type="match status" value="1"/>
</dbReference>
<dbReference type="InterPro" id="IPR001563">
    <property type="entry name" value="Peptidase_S10"/>
</dbReference>
<name>A0ABM0GUR3_SACKO</name>
<dbReference type="Proteomes" id="UP000694865">
    <property type="component" value="Unplaced"/>
</dbReference>
<evidence type="ECO:0000256" key="5">
    <source>
        <dbReference type="ARBA" id="ARBA00022801"/>
    </source>
</evidence>
<dbReference type="RefSeq" id="XP_002737769.1">
    <property type="nucleotide sequence ID" value="XM_002737723.2"/>
</dbReference>
<protein>
    <recommendedName>
        <fullName evidence="7">Carboxypeptidase</fullName>
        <ecNumber evidence="7">3.4.16.-</ecNumber>
    </recommendedName>
</protein>
<dbReference type="Gene3D" id="3.40.50.1820">
    <property type="entry name" value="alpha/beta hydrolase"/>
    <property type="match status" value="1"/>
</dbReference>
<evidence type="ECO:0000256" key="6">
    <source>
        <dbReference type="ARBA" id="ARBA00023180"/>
    </source>
</evidence>
<dbReference type="Pfam" id="PF00450">
    <property type="entry name" value="Peptidase_S10"/>
    <property type="match status" value="1"/>
</dbReference>
<dbReference type="PANTHER" id="PTHR11802">
    <property type="entry name" value="SERINE PROTEASE FAMILY S10 SERINE CARBOXYPEPTIDASE"/>
    <property type="match status" value="1"/>
</dbReference>
<keyword evidence="4" id="KW-0732">Signal</keyword>
<dbReference type="PROSITE" id="PS00131">
    <property type="entry name" value="CARBOXYPEPT_SER_SER"/>
    <property type="match status" value="1"/>
</dbReference>
<keyword evidence="3 7" id="KW-0645">Protease</keyword>
<dbReference type="GeneID" id="100374841"/>
<keyword evidence="8" id="KW-1185">Reference proteome</keyword>
<comment type="similarity">
    <text evidence="1 7">Belongs to the peptidase S10 family.</text>
</comment>
<accession>A0ABM0GUR3</accession>
<proteinExistence type="inferred from homology"/>
<dbReference type="InterPro" id="IPR029058">
    <property type="entry name" value="AB_hydrolase_fold"/>
</dbReference>
<keyword evidence="5 7" id="KW-0378">Hydrolase</keyword>
<sequence length="447" mass="50065">MEYIKVTVSLVLFACFLSGTFVNTAGRTVINKKEQDWGYVDVRPQAHMFWWLYKSSKQPSLSQPLVIWLQGGPGGSSCGFGNFMEIGPLDVNLNPRNTTWMSKVNILFIDNPVGTGYSYVDNIDAMTTDVHGIALDLVTVIKAFIKKHDEFKTVPLYIFSESYGGKMTVAFSLELHTAIQNKEVTCDFRGLALGDSWISPIDSVMTWGPYLYATSLVDIKGMSAVNGVANKCQHAIEKGDWKNATELWSDAESTIEELTDNVNFYNILQHNADEQNVVEKKFLEDKYLDYLYRRHVGYMDNDALSNLMNGKIKDQLGIPKNVTWGGQSGEVFSTQAEDFMKPVVDTVDQLLSSTNLSVVVYNGQLDLIVDTPGTEMWMSDLTWDGIKEFDKAKRTPLYVDGRIGDTAAFVKTYKTLSFYWILNAGHMVPIDAGDMALKMMAMITGTE</sequence>
<reference evidence="9" key="1">
    <citation type="submission" date="2025-08" db="UniProtKB">
        <authorList>
            <consortium name="RefSeq"/>
        </authorList>
    </citation>
    <scope>IDENTIFICATION</scope>
    <source>
        <tissue evidence="9">Testes</tissue>
    </source>
</reference>
<evidence type="ECO:0000313" key="8">
    <source>
        <dbReference type="Proteomes" id="UP000694865"/>
    </source>
</evidence>
<dbReference type="EC" id="3.4.16.-" evidence="7"/>
<dbReference type="InterPro" id="IPR018202">
    <property type="entry name" value="Ser_caboxypep_ser_AS"/>
</dbReference>
<evidence type="ECO:0000256" key="1">
    <source>
        <dbReference type="ARBA" id="ARBA00009431"/>
    </source>
</evidence>
<dbReference type="SUPFAM" id="SSF53474">
    <property type="entry name" value="alpha/beta-Hydrolases"/>
    <property type="match status" value="1"/>
</dbReference>
<evidence type="ECO:0000256" key="4">
    <source>
        <dbReference type="ARBA" id="ARBA00022729"/>
    </source>
</evidence>
<gene>
    <name evidence="9" type="primary">LOC100374841</name>
</gene>
<evidence type="ECO:0000256" key="3">
    <source>
        <dbReference type="ARBA" id="ARBA00022670"/>
    </source>
</evidence>
<evidence type="ECO:0000256" key="7">
    <source>
        <dbReference type="RuleBase" id="RU361156"/>
    </source>
</evidence>
<evidence type="ECO:0000313" key="9">
    <source>
        <dbReference type="RefSeq" id="XP_002737769.1"/>
    </source>
</evidence>
<organism evidence="8 9">
    <name type="scientific">Saccoglossus kowalevskii</name>
    <name type="common">Acorn worm</name>
    <dbReference type="NCBI Taxonomy" id="10224"/>
    <lineage>
        <taxon>Eukaryota</taxon>
        <taxon>Metazoa</taxon>
        <taxon>Hemichordata</taxon>
        <taxon>Enteropneusta</taxon>
        <taxon>Harrimaniidae</taxon>
        <taxon>Saccoglossus</taxon>
    </lineage>
</organism>
<keyword evidence="2 7" id="KW-0121">Carboxypeptidase</keyword>
<dbReference type="PRINTS" id="PR00724">
    <property type="entry name" value="CRBOXYPTASEC"/>
</dbReference>
<evidence type="ECO:0000256" key="2">
    <source>
        <dbReference type="ARBA" id="ARBA00022645"/>
    </source>
</evidence>
<keyword evidence="6" id="KW-0325">Glycoprotein</keyword>